<name>A0AB33G801_SERMA</name>
<organism evidence="1 2">
    <name type="scientific">Serratia marcescens</name>
    <dbReference type="NCBI Taxonomy" id="615"/>
    <lineage>
        <taxon>Bacteria</taxon>
        <taxon>Pseudomonadati</taxon>
        <taxon>Pseudomonadota</taxon>
        <taxon>Gammaproteobacteria</taxon>
        <taxon>Enterobacterales</taxon>
        <taxon>Yersiniaceae</taxon>
        <taxon>Serratia</taxon>
    </lineage>
</organism>
<evidence type="ECO:0000313" key="1">
    <source>
        <dbReference type="EMBL" id="AWL70656.1"/>
    </source>
</evidence>
<sequence>MENVNTELTQADNTAQQDPATTAALLEQEIMAELQAGALQLKDGLPFGIGADCVMQYAVTFRELTTGDVIDAQTASEIPVTTAEGPMLVSSPSKMGVEMLRRSIATVGSINGPLSVALLRQLSQADFHRLSLALELRDLAQAASLSANRGRVVAVSSTD</sequence>
<dbReference type="Pfam" id="PF23746">
    <property type="entry name" value="Gp41_Mu"/>
    <property type="match status" value="1"/>
</dbReference>
<reference evidence="1 2" key="1">
    <citation type="submission" date="2018-05" db="EMBL/GenBank/DDBJ databases">
        <title>Klebsiella quasipneumonaiae provides a window into carbapenemase gene transfer, plasmid rearrangements and nosocomial acquisition from the hospital environment.</title>
        <authorList>
            <person name="Mathers A.J."/>
            <person name="Vegesana K."/>
            <person name="Stoesser N."/>
            <person name="Crook D."/>
            <person name="Vaughan A."/>
            <person name="Barry K."/>
            <person name="Parikh H."/>
            <person name="Sebra R."/>
            <person name="Kotay S."/>
            <person name="Walker A.S."/>
            <person name="Sheppard A.E."/>
        </authorList>
    </citation>
    <scope>NUCLEOTIDE SEQUENCE [LARGE SCALE GENOMIC DNA]</scope>
    <source>
        <strain evidence="1 2">CAV1761</strain>
    </source>
</reference>
<dbReference type="EMBL" id="CP029449">
    <property type="protein sequence ID" value="AWL70656.1"/>
    <property type="molecule type" value="Genomic_DNA"/>
</dbReference>
<proteinExistence type="predicted"/>
<evidence type="ECO:0000313" key="2">
    <source>
        <dbReference type="Proteomes" id="UP000245399"/>
    </source>
</evidence>
<dbReference type="AlphaFoldDB" id="A0AB33G801"/>
<gene>
    <name evidence="1" type="ORF">DKC05_24900</name>
</gene>
<dbReference type="RefSeq" id="WP_080346915.1">
    <property type="nucleotide sequence ID" value="NZ_CADDTT010000054.1"/>
</dbReference>
<dbReference type="Proteomes" id="UP000245399">
    <property type="component" value="Chromosome"/>
</dbReference>
<accession>A0AB33G801</accession>
<dbReference type="InterPro" id="IPR056974">
    <property type="entry name" value="Tail_Gp41-like"/>
</dbReference>
<protein>
    <recommendedName>
        <fullName evidence="3">Mu-like prophage FluMu protein gp41</fullName>
    </recommendedName>
</protein>
<evidence type="ECO:0008006" key="3">
    <source>
        <dbReference type="Google" id="ProtNLM"/>
    </source>
</evidence>